<dbReference type="InterPro" id="IPR001522">
    <property type="entry name" value="FADS-1_CS"/>
</dbReference>
<keyword evidence="16" id="KW-1185">Reference proteome</keyword>
<evidence type="ECO:0000256" key="11">
    <source>
        <dbReference type="ARBA" id="ARBA00023136"/>
    </source>
</evidence>
<keyword evidence="12 13" id="KW-0275">Fatty acid biosynthesis</keyword>
<dbReference type="PROSITE" id="PS00476">
    <property type="entry name" value="FATTY_ACID_DESATUR_1"/>
    <property type="match status" value="1"/>
</dbReference>
<keyword evidence="11 14" id="KW-0472">Membrane</keyword>
<dbReference type="GO" id="GO:0005789">
    <property type="term" value="C:endoplasmic reticulum membrane"/>
    <property type="evidence" value="ECO:0007669"/>
    <property type="project" value="TreeGrafter"/>
</dbReference>
<protein>
    <submittedName>
        <fullName evidence="15">Acyl-CoA Delta(11) desaturase</fullName>
    </submittedName>
</protein>
<dbReference type="EMBL" id="KQ979307">
    <property type="protein sequence ID" value="KYN21975.1"/>
    <property type="molecule type" value="Genomic_DNA"/>
</dbReference>
<evidence type="ECO:0000256" key="2">
    <source>
        <dbReference type="ARBA" id="ARBA00009295"/>
    </source>
</evidence>
<evidence type="ECO:0000256" key="7">
    <source>
        <dbReference type="ARBA" id="ARBA00022989"/>
    </source>
</evidence>
<keyword evidence="5" id="KW-0479">Metal-binding</keyword>
<proteinExistence type="inferred from homology"/>
<feature type="transmembrane region" description="Helical" evidence="14">
    <location>
        <begin position="26"/>
        <end position="46"/>
    </location>
</feature>
<dbReference type="PANTHER" id="PTHR11351:SF31">
    <property type="entry name" value="DESATURASE 1, ISOFORM A-RELATED"/>
    <property type="match status" value="1"/>
</dbReference>
<evidence type="ECO:0000256" key="6">
    <source>
        <dbReference type="ARBA" id="ARBA00022832"/>
    </source>
</evidence>
<evidence type="ECO:0000313" key="16">
    <source>
        <dbReference type="Proteomes" id="UP000078492"/>
    </source>
</evidence>
<dbReference type="PRINTS" id="PR00075">
    <property type="entry name" value="FACDDSATRASE"/>
</dbReference>
<evidence type="ECO:0000256" key="14">
    <source>
        <dbReference type="SAM" id="Phobius"/>
    </source>
</evidence>
<comment type="cofactor">
    <cofactor evidence="13">
        <name>Fe(2+)</name>
        <dbReference type="ChEBI" id="CHEBI:29033"/>
    </cofactor>
</comment>
<organism evidence="15 16">
    <name type="scientific">Trachymyrmex cornetzi</name>
    <dbReference type="NCBI Taxonomy" id="471704"/>
    <lineage>
        <taxon>Eukaryota</taxon>
        <taxon>Metazoa</taxon>
        <taxon>Ecdysozoa</taxon>
        <taxon>Arthropoda</taxon>
        <taxon>Hexapoda</taxon>
        <taxon>Insecta</taxon>
        <taxon>Pterygota</taxon>
        <taxon>Neoptera</taxon>
        <taxon>Endopterygota</taxon>
        <taxon>Hymenoptera</taxon>
        <taxon>Apocrita</taxon>
        <taxon>Aculeata</taxon>
        <taxon>Formicoidea</taxon>
        <taxon>Formicidae</taxon>
        <taxon>Myrmicinae</taxon>
        <taxon>Trachymyrmex</taxon>
    </lineage>
</organism>
<reference evidence="15 16" key="1">
    <citation type="submission" date="2015-09" db="EMBL/GenBank/DDBJ databases">
        <title>Trachymyrmex cornetzi WGS genome.</title>
        <authorList>
            <person name="Nygaard S."/>
            <person name="Hu H."/>
            <person name="Boomsma J."/>
            <person name="Zhang G."/>
        </authorList>
    </citation>
    <scope>NUCLEOTIDE SEQUENCE [LARGE SCALE GENOMIC DNA]</scope>
    <source>
        <strain evidence="15">Tcor2-1</strain>
        <tissue evidence="15">Whole body</tissue>
    </source>
</reference>
<feature type="transmembrane region" description="Helical" evidence="14">
    <location>
        <begin position="92"/>
        <end position="117"/>
    </location>
</feature>
<evidence type="ECO:0000313" key="15">
    <source>
        <dbReference type="EMBL" id="KYN21975.1"/>
    </source>
</evidence>
<sequence>ELMARDDINKKTKMIKPSIFKFETDIIWYIAFQVFLLHAIGIYGLLTFNYWQNLMTTIWIIAMHIISNIGVSGGAHRLWSHKSYKAKLPLRILLLICFSAGVQVMLINLLFYVYYIYKYISLVFRKIKPSDNDFVNFLTTGEGYHNFHHVFPWDYRSSEKGNNRFNYTTFFIDICAKFGQAYDLKYPSENLIKSIVLNKGDGTHSILSEVPMPEPD</sequence>
<evidence type="ECO:0000256" key="10">
    <source>
        <dbReference type="ARBA" id="ARBA00023098"/>
    </source>
</evidence>
<dbReference type="GO" id="GO:0005506">
    <property type="term" value="F:iron ion binding"/>
    <property type="evidence" value="ECO:0007669"/>
    <property type="project" value="TreeGrafter"/>
</dbReference>
<evidence type="ECO:0000256" key="9">
    <source>
        <dbReference type="ARBA" id="ARBA00023004"/>
    </source>
</evidence>
<comment type="similarity">
    <text evidence="2 13">Belongs to the fatty acid desaturase type 1 family.</text>
</comment>
<comment type="subcellular location">
    <subcellularLocation>
        <location evidence="1">Membrane</location>
        <topology evidence="1">Multi-pass membrane protein</topology>
    </subcellularLocation>
</comment>
<keyword evidence="8 13" id="KW-0560">Oxidoreductase</keyword>
<dbReference type="GO" id="GO:0004768">
    <property type="term" value="F:stearoyl-CoA 9-desaturase activity"/>
    <property type="evidence" value="ECO:0007669"/>
    <property type="project" value="TreeGrafter"/>
</dbReference>
<evidence type="ECO:0000256" key="4">
    <source>
        <dbReference type="ARBA" id="ARBA00022692"/>
    </source>
</evidence>
<evidence type="ECO:0000256" key="13">
    <source>
        <dbReference type="RuleBase" id="RU000581"/>
    </source>
</evidence>
<evidence type="ECO:0000256" key="12">
    <source>
        <dbReference type="ARBA" id="ARBA00023160"/>
    </source>
</evidence>
<name>A0A151JA85_9HYME</name>
<evidence type="ECO:0000256" key="8">
    <source>
        <dbReference type="ARBA" id="ARBA00023002"/>
    </source>
</evidence>
<keyword evidence="6" id="KW-0276">Fatty acid metabolism</keyword>
<feature type="transmembrane region" description="Helical" evidence="14">
    <location>
        <begin position="58"/>
        <end position="80"/>
    </location>
</feature>
<evidence type="ECO:0000256" key="1">
    <source>
        <dbReference type="ARBA" id="ARBA00004141"/>
    </source>
</evidence>
<dbReference type="InterPro" id="IPR015876">
    <property type="entry name" value="Acyl-CoA_DS"/>
</dbReference>
<dbReference type="Proteomes" id="UP000078492">
    <property type="component" value="Unassembled WGS sequence"/>
</dbReference>
<gene>
    <name evidence="15" type="ORF">ALC57_05638</name>
</gene>
<keyword evidence="4 13" id="KW-0812">Transmembrane</keyword>
<dbReference type="AlphaFoldDB" id="A0A151JA85"/>
<keyword evidence="3 13" id="KW-0444">Lipid biosynthesis</keyword>
<accession>A0A151JA85</accession>
<keyword evidence="7 14" id="KW-1133">Transmembrane helix</keyword>
<evidence type="ECO:0000256" key="3">
    <source>
        <dbReference type="ARBA" id="ARBA00022516"/>
    </source>
</evidence>
<feature type="non-terminal residue" evidence="15">
    <location>
        <position position="1"/>
    </location>
</feature>
<dbReference type="GO" id="GO:0006636">
    <property type="term" value="P:unsaturated fatty acid biosynthetic process"/>
    <property type="evidence" value="ECO:0007669"/>
    <property type="project" value="TreeGrafter"/>
</dbReference>
<keyword evidence="10" id="KW-0443">Lipid metabolism</keyword>
<keyword evidence="9" id="KW-0408">Iron</keyword>
<comment type="domain">
    <text evidence="13">The histidine box domains are involved in binding the catalytic metal ions.</text>
</comment>
<dbReference type="PANTHER" id="PTHR11351">
    <property type="entry name" value="ACYL-COA DESATURASE"/>
    <property type="match status" value="1"/>
</dbReference>
<evidence type="ECO:0000256" key="5">
    <source>
        <dbReference type="ARBA" id="ARBA00022723"/>
    </source>
</evidence>
<dbReference type="STRING" id="471704.A0A151JA85"/>